<keyword evidence="1" id="KW-1133">Transmembrane helix</keyword>
<dbReference type="OrthoDB" id="46973at2759"/>
<feature type="transmembrane region" description="Helical" evidence="1">
    <location>
        <begin position="201"/>
        <end position="223"/>
    </location>
</feature>
<name>A0A813EJR9_POLGL</name>
<feature type="transmembrane region" description="Helical" evidence="1">
    <location>
        <begin position="261"/>
        <end position="283"/>
    </location>
</feature>
<feature type="transmembrane region" description="Helical" evidence="1">
    <location>
        <begin position="295"/>
        <end position="315"/>
    </location>
</feature>
<dbReference type="EMBL" id="CAJNNV010014183">
    <property type="protein sequence ID" value="CAE8602342.1"/>
    <property type="molecule type" value="Genomic_DNA"/>
</dbReference>
<reference evidence="2" key="1">
    <citation type="submission" date="2021-02" db="EMBL/GenBank/DDBJ databases">
        <authorList>
            <person name="Dougan E. K."/>
            <person name="Rhodes N."/>
            <person name="Thang M."/>
            <person name="Chan C."/>
        </authorList>
    </citation>
    <scope>NUCLEOTIDE SEQUENCE</scope>
</reference>
<protein>
    <submittedName>
        <fullName evidence="2">Uncharacterized protein</fullName>
    </submittedName>
</protein>
<sequence length="316" mass="34091">MFVLKSVDLEGEGDVDGKMRKAVEDYAIGARDASEMILLKPHLEHLRSETMRIKELTCADLQVDRDAPDESVHRLDFLFDSAIRACSGAGPLEEADAQRIRAQISELAENVMNLDPISVPSVYKQLSQASTTLHDLHSSSEKLRFRKRSIAKVVPGQAMEPWSASPSGRIPWGLILAVSVDAAVDGLLIGLAASVALGSGLIMACATTIEMFFLGCSFCCKVLERRRPLYVTVSVCAIPPASLLICTVATGAASVSLKDSVAFSGLIAFSMVALLFLVFQELVVEAAEKDKEATWHVSICLYLGLVVSIILHMALA</sequence>
<evidence type="ECO:0000313" key="4">
    <source>
        <dbReference type="Proteomes" id="UP000654075"/>
    </source>
</evidence>
<evidence type="ECO:0000256" key="1">
    <source>
        <dbReference type="SAM" id="Phobius"/>
    </source>
</evidence>
<proteinExistence type="predicted"/>
<gene>
    <name evidence="2" type="ORF">PGLA1383_LOCUS20588</name>
    <name evidence="3" type="ORF">PGLA2088_LOCUS12813</name>
</gene>
<feature type="transmembrane region" description="Helical" evidence="1">
    <location>
        <begin position="230"/>
        <end position="255"/>
    </location>
</feature>
<keyword evidence="1" id="KW-0472">Membrane</keyword>
<comment type="caution">
    <text evidence="2">The sequence shown here is derived from an EMBL/GenBank/DDBJ whole genome shotgun (WGS) entry which is preliminary data.</text>
</comment>
<evidence type="ECO:0000313" key="2">
    <source>
        <dbReference type="EMBL" id="CAE8602342.1"/>
    </source>
</evidence>
<accession>A0A813EJR9</accession>
<dbReference type="AlphaFoldDB" id="A0A813EJR9"/>
<organism evidence="2 4">
    <name type="scientific">Polarella glacialis</name>
    <name type="common">Dinoflagellate</name>
    <dbReference type="NCBI Taxonomy" id="89957"/>
    <lineage>
        <taxon>Eukaryota</taxon>
        <taxon>Sar</taxon>
        <taxon>Alveolata</taxon>
        <taxon>Dinophyceae</taxon>
        <taxon>Suessiales</taxon>
        <taxon>Suessiaceae</taxon>
        <taxon>Polarella</taxon>
    </lineage>
</organism>
<dbReference type="Proteomes" id="UP000654075">
    <property type="component" value="Unassembled WGS sequence"/>
</dbReference>
<keyword evidence="4" id="KW-1185">Reference proteome</keyword>
<keyword evidence="1" id="KW-0812">Transmembrane</keyword>
<evidence type="ECO:0000313" key="3">
    <source>
        <dbReference type="EMBL" id="CAE8657449.1"/>
    </source>
</evidence>
<dbReference type="EMBL" id="CAJNNW010015196">
    <property type="protein sequence ID" value="CAE8657449.1"/>
    <property type="molecule type" value="Genomic_DNA"/>
</dbReference>
<dbReference type="Proteomes" id="UP000626109">
    <property type="component" value="Unassembled WGS sequence"/>
</dbReference>